<feature type="binding site" evidence="4">
    <location>
        <position position="302"/>
    </location>
    <ligand>
        <name>substrate</name>
    </ligand>
</feature>
<dbReference type="InterPro" id="IPR004300">
    <property type="entry name" value="Glyco_hydro_57_N"/>
</dbReference>
<sequence length="572" mass="65868">MPFGRFLLCLHSHMPYVLSHGKSPHGTDWLMESAAECYLPILDVLDRLHRQGIRPRWTINLTPILCEQLADPSFGDEFEGYCQSKIDFALEDQKRFHGEGPLWMEGLAGFWQRYYTRALVQFKHVWGRQILEGFRFFQEQGSIEIITCAATHGYLPLLGTDESCQAQVKLAVDTHKGHFGKPPRGIWLPECAYRPSYEWRSPLSREEVAWPRKGVEEYLAENGIEYFFVDSHMIRGGAPLGTYHFQFPQLAELFAQSSRFFTPPPEARSEYEHYALPNGSVCFARDPQTTIKVWSGEHGYPGDPYYLEFHKQLYPGRLRYWRISEDKRNLGAKQPYDPWQAFERLGGHAEDLVATLKSQLALYRGEAGRSGTLVAMYDTELFGHWWFEGPEFLYELALRLHNDPDVQCATGSEVLDEEPARHALTLPEGSWGEGGYHYVWLNNDNFWTWKELYPAERELRRMARDYGDGPARGIVEQAARELLLAEASDWQFLISTFSARDYAEVRFADHIERFKRLAGMAEKVHAGGALSPSEEEYFQECRQKDAAFQQLNLGHWAKLERPAGGTSEAAKR</sequence>
<evidence type="ECO:0000259" key="7">
    <source>
        <dbReference type="Pfam" id="PF09210"/>
    </source>
</evidence>
<dbReference type="EMBL" id="AP021858">
    <property type="protein sequence ID" value="BBO23270.1"/>
    <property type="molecule type" value="Genomic_DNA"/>
</dbReference>
<dbReference type="PANTHER" id="PTHR41695">
    <property type="entry name" value="1,4-ALPHA-GLUCAN BRANCHING ENZYME RV3031-RELATED"/>
    <property type="match status" value="1"/>
</dbReference>
<feature type="binding site" evidence="4">
    <location>
        <position position="285"/>
    </location>
    <ligand>
        <name>substrate</name>
    </ligand>
</feature>
<name>A0A809R6U7_9BACT</name>
<keyword evidence="8" id="KW-0378">Hydrolase</keyword>
<dbReference type="InterPro" id="IPR040042">
    <property type="entry name" value="Branching_enz_MT3115-like"/>
</dbReference>
<organism evidence="8 9">
    <name type="scientific">Candidatus Nitrosymbiomonas proteolyticus</name>
    <dbReference type="NCBI Taxonomy" id="2608984"/>
    <lineage>
        <taxon>Bacteria</taxon>
        <taxon>Bacillati</taxon>
        <taxon>Armatimonadota</taxon>
        <taxon>Armatimonadota incertae sedis</taxon>
        <taxon>Candidatus Nitrosymbiomonas</taxon>
    </lineage>
</organism>
<protein>
    <submittedName>
        <fullName evidence="8">Glycoside hydrolase family 57</fullName>
    </submittedName>
</protein>
<evidence type="ECO:0000256" key="1">
    <source>
        <dbReference type="ARBA" id="ARBA00006821"/>
    </source>
</evidence>
<evidence type="ECO:0000259" key="6">
    <source>
        <dbReference type="Pfam" id="PF03065"/>
    </source>
</evidence>
<dbReference type="Pfam" id="PF09210">
    <property type="entry name" value="BE_C"/>
    <property type="match status" value="1"/>
</dbReference>
<dbReference type="GO" id="GO:0016787">
    <property type="term" value="F:hydrolase activity"/>
    <property type="evidence" value="ECO:0007669"/>
    <property type="project" value="UniProtKB-KW"/>
</dbReference>
<feature type="binding site" evidence="4">
    <location>
        <position position="489"/>
    </location>
    <ligand>
        <name>substrate</name>
    </ligand>
</feature>
<proteinExistence type="inferred from homology"/>
<dbReference type="InterPro" id="IPR011330">
    <property type="entry name" value="Glyco_hydro/deAcase_b/a-brl"/>
</dbReference>
<dbReference type="SUPFAM" id="SSF88713">
    <property type="entry name" value="Glycoside hydrolase/deacetylase"/>
    <property type="match status" value="1"/>
</dbReference>
<evidence type="ECO:0000256" key="3">
    <source>
        <dbReference type="PIRSR" id="PIRSR640042-1"/>
    </source>
</evidence>
<dbReference type="Pfam" id="PF03065">
    <property type="entry name" value="Glyco_hydro_57"/>
    <property type="match status" value="1"/>
</dbReference>
<evidence type="ECO:0000313" key="9">
    <source>
        <dbReference type="Proteomes" id="UP000662873"/>
    </source>
</evidence>
<feature type="binding site" evidence="4">
    <location>
        <position position="431"/>
    </location>
    <ligand>
        <name>substrate</name>
    </ligand>
</feature>
<feature type="active site" description="Nucleophile" evidence="3">
    <location>
        <position position="190"/>
    </location>
</feature>
<dbReference type="GO" id="GO:0005576">
    <property type="term" value="C:extracellular region"/>
    <property type="evidence" value="ECO:0007669"/>
    <property type="project" value="TreeGrafter"/>
</dbReference>
<evidence type="ECO:0000313" key="8">
    <source>
        <dbReference type="EMBL" id="BBO23270.1"/>
    </source>
</evidence>
<dbReference type="Gene3D" id="1.20.1430.10">
    <property type="entry name" value="Families 57/38 glycoside transferase, middle domain"/>
    <property type="match status" value="1"/>
</dbReference>
<accession>A0A809R6U7</accession>
<gene>
    <name evidence="8" type="ORF">NPRO_08650</name>
</gene>
<evidence type="ECO:0000256" key="5">
    <source>
        <dbReference type="RuleBase" id="RU361196"/>
    </source>
</evidence>
<dbReference type="AlphaFoldDB" id="A0A809R6U7"/>
<dbReference type="SUPFAM" id="SSF88688">
    <property type="entry name" value="Families 57/38 glycoside transferase middle domain"/>
    <property type="match status" value="1"/>
</dbReference>
<keyword evidence="2 5" id="KW-0119">Carbohydrate metabolism</keyword>
<feature type="active site" description="Proton donor" evidence="3">
    <location>
        <position position="378"/>
    </location>
</feature>
<comment type="similarity">
    <text evidence="1 5">Belongs to the glycosyl hydrolase 57 family.</text>
</comment>
<evidence type="ECO:0000256" key="4">
    <source>
        <dbReference type="PIRSR" id="PIRSR640042-2"/>
    </source>
</evidence>
<dbReference type="PANTHER" id="PTHR41695:SF1">
    <property type="entry name" value="1,4-ALPHA-GLUCAN BRANCHING ENZYME TK1436"/>
    <property type="match status" value="1"/>
</dbReference>
<evidence type="ECO:0000256" key="2">
    <source>
        <dbReference type="ARBA" id="ARBA00023277"/>
    </source>
</evidence>
<dbReference type="GO" id="GO:0030979">
    <property type="term" value="P:alpha-glucan biosynthetic process"/>
    <property type="evidence" value="ECO:0007669"/>
    <property type="project" value="InterPro"/>
</dbReference>
<dbReference type="InterPro" id="IPR027291">
    <property type="entry name" value="Glyco_hydro_38_N_sf"/>
</dbReference>
<reference evidence="8" key="1">
    <citation type="journal article" name="DNA Res.">
        <title>The physiological potential of anammox bacteria as revealed by their core genome structure.</title>
        <authorList>
            <person name="Okubo T."/>
            <person name="Toyoda A."/>
            <person name="Fukuhara K."/>
            <person name="Uchiyama I."/>
            <person name="Harigaya Y."/>
            <person name="Kuroiwa M."/>
            <person name="Suzuki T."/>
            <person name="Murakami Y."/>
            <person name="Suwa Y."/>
            <person name="Takami H."/>
        </authorList>
    </citation>
    <scope>NUCLEOTIDE SEQUENCE</scope>
    <source>
        <strain evidence="8">317325-2</strain>
    </source>
</reference>
<dbReference type="Gene3D" id="3.20.110.10">
    <property type="entry name" value="Glycoside hydrolase 38, N terminal domain"/>
    <property type="match status" value="1"/>
</dbReference>
<dbReference type="InterPro" id="IPR015293">
    <property type="entry name" value="BE_C"/>
</dbReference>
<dbReference type="KEGG" id="npy:NPRO_08650"/>
<dbReference type="GO" id="GO:0003844">
    <property type="term" value="F:1,4-alpha-glucan branching enzyme activity"/>
    <property type="evidence" value="ECO:0007669"/>
    <property type="project" value="InterPro"/>
</dbReference>
<feature type="domain" description="Glycoside hydrolase family 57 N-terminal" evidence="6">
    <location>
        <begin position="8"/>
        <end position="426"/>
    </location>
</feature>
<feature type="domain" description="1,4-alpha-glucan branching enzyme C-terminal" evidence="7">
    <location>
        <begin position="452"/>
        <end position="554"/>
    </location>
</feature>
<dbReference type="InterPro" id="IPR037090">
    <property type="entry name" value="57_glycoside_trans_central"/>
</dbReference>
<dbReference type="Proteomes" id="UP000662873">
    <property type="component" value="Chromosome"/>
</dbReference>
<dbReference type="InterPro" id="IPR028995">
    <property type="entry name" value="Glyco_hydro_57/38_cen_sf"/>
</dbReference>